<feature type="region of interest" description="Disordered" evidence="1">
    <location>
        <begin position="1"/>
        <end position="64"/>
    </location>
</feature>
<feature type="non-terminal residue" evidence="2">
    <location>
        <position position="1"/>
    </location>
</feature>
<accession>A0ABV0R8B4</accession>
<dbReference type="Proteomes" id="UP001434883">
    <property type="component" value="Unassembled WGS sequence"/>
</dbReference>
<proteinExistence type="predicted"/>
<gene>
    <name evidence="2" type="ORF">XENOCAPTIV_005502</name>
</gene>
<reference evidence="2 3" key="1">
    <citation type="submission" date="2021-06" db="EMBL/GenBank/DDBJ databases">
        <authorList>
            <person name="Palmer J.M."/>
        </authorList>
    </citation>
    <scope>NUCLEOTIDE SEQUENCE [LARGE SCALE GENOMIC DNA]</scope>
    <source>
        <strain evidence="2 3">XC_2019</strain>
        <tissue evidence="2">Muscle</tissue>
    </source>
</reference>
<comment type="caution">
    <text evidence="2">The sequence shown here is derived from an EMBL/GenBank/DDBJ whole genome shotgun (WGS) entry which is preliminary data.</text>
</comment>
<evidence type="ECO:0000313" key="2">
    <source>
        <dbReference type="EMBL" id="MEQ2203937.1"/>
    </source>
</evidence>
<dbReference type="EMBL" id="JAHRIN010035206">
    <property type="protein sequence ID" value="MEQ2203937.1"/>
    <property type="molecule type" value="Genomic_DNA"/>
</dbReference>
<evidence type="ECO:0000256" key="1">
    <source>
        <dbReference type="SAM" id="MobiDB-lite"/>
    </source>
</evidence>
<evidence type="ECO:0000313" key="3">
    <source>
        <dbReference type="Proteomes" id="UP001434883"/>
    </source>
</evidence>
<organism evidence="2 3">
    <name type="scientific">Xenoophorus captivus</name>
    <dbReference type="NCBI Taxonomy" id="1517983"/>
    <lineage>
        <taxon>Eukaryota</taxon>
        <taxon>Metazoa</taxon>
        <taxon>Chordata</taxon>
        <taxon>Craniata</taxon>
        <taxon>Vertebrata</taxon>
        <taxon>Euteleostomi</taxon>
        <taxon>Actinopterygii</taxon>
        <taxon>Neopterygii</taxon>
        <taxon>Teleostei</taxon>
        <taxon>Neoteleostei</taxon>
        <taxon>Acanthomorphata</taxon>
        <taxon>Ovalentaria</taxon>
        <taxon>Atherinomorphae</taxon>
        <taxon>Cyprinodontiformes</taxon>
        <taxon>Goodeidae</taxon>
        <taxon>Xenoophorus</taxon>
    </lineage>
</organism>
<protein>
    <submittedName>
        <fullName evidence="2">Uncharacterized protein</fullName>
    </submittedName>
</protein>
<keyword evidence="3" id="KW-1185">Reference proteome</keyword>
<name>A0ABV0R8B4_9TELE</name>
<sequence>SEFGALTVSHRARGAARPTSNTQPPSPGPARPFGSKAVGGRPRTLEQRQACDARGAFGGWRVPD</sequence>